<dbReference type="SUPFAM" id="SSF52317">
    <property type="entry name" value="Class I glutamine amidotransferase-like"/>
    <property type="match status" value="1"/>
</dbReference>
<dbReference type="InterPro" id="IPR029062">
    <property type="entry name" value="Class_I_gatase-like"/>
</dbReference>
<accession>A0A1M5GGD4</accession>
<name>A0A1M5GGD4_9HYPH</name>
<dbReference type="InterPro" id="IPR009381">
    <property type="entry name" value="Trehalose_catabolism_ThuA_prok"/>
</dbReference>
<dbReference type="RefSeq" id="WP_073054989.1">
    <property type="nucleotide sequence ID" value="NZ_FQUP01000003.1"/>
</dbReference>
<dbReference type="OrthoDB" id="252909at2"/>
<dbReference type="EMBL" id="FQUP01000003">
    <property type="protein sequence ID" value="SHG02805.1"/>
    <property type="molecule type" value="Genomic_DNA"/>
</dbReference>
<dbReference type="Gene3D" id="3.40.50.880">
    <property type="match status" value="1"/>
</dbReference>
<dbReference type="STRING" id="1122133.SAMN02745157_3399"/>
<evidence type="ECO:0000313" key="3">
    <source>
        <dbReference type="Proteomes" id="UP000184485"/>
    </source>
</evidence>
<keyword evidence="3" id="KW-1185">Reference proteome</keyword>
<evidence type="ECO:0000259" key="1">
    <source>
        <dbReference type="Pfam" id="PF06283"/>
    </source>
</evidence>
<dbReference type="Pfam" id="PF06283">
    <property type="entry name" value="ThuA"/>
    <property type="match status" value="1"/>
</dbReference>
<dbReference type="InterPro" id="IPR029010">
    <property type="entry name" value="ThuA-like"/>
</dbReference>
<reference evidence="2 3" key="1">
    <citation type="submission" date="2016-11" db="EMBL/GenBank/DDBJ databases">
        <authorList>
            <person name="Jaros S."/>
            <person name="Januszkiewicz K."/>
            <person name="Wedrychowicz H."/>
        </authorList>
    </citation>
    <scope>NUCLEOTIDE SEQUENCE [LARGE SCALE GENOMIC DNA]</scope>
    <source>
        <strain evidence="2 3">DSM 19436</strain>
    </source>
</reference>
<protein>
    <submittedName>
        <fullName evidence="2">Trehalose utilization protein</fullName>
    </submittedName>
</protein>
<dbReference type="AlphaFoldDB" id="A0A1M5GGD4"/>
<sequence>MTIRVVVWGENVHEQENETVRKIYPEGMHTTIAKGLGEDPMIEASTATLQEAEHGLSVERLAKTDVLIWWGHKAHGQVSDEIVERVANRVWEGMGLIVLHSGHFSKIFKRLMGTPCSLKWREAGEKERVWVINRNHQIAQGLSDYFEIEQTEMYGEPFTVPEPMETVFVTWYEGGEVFRSGLTYQRGGGKIFYFSPGHETYPIYYNTDVKQVLKNAVKWANNPAPAWAGITNAPNTPADKAPNGPLTIKGETLHKAGEAGFR</sequence>
<dbReference type="Proteomes" id="UP000184485">
    <property type="component" value="Unassembled WGS sequence"/>
</dbReference>
<proteinExistence type="predicted"/>
<gene>
    <name evidence="2" type="ORF">SAMN02745157_3399</name>
</gene>
<evidence type="ECO:0000313" key="2">
    <source>
        <dbReference type="EMBL" id="SHG02805.1"/>
    </source>
</evidence>
<dbReference type="PIRSF" id="PIRSF030013">
    <property type="entry name" value="ThuA"/>
    <property type="match status" value="1"/>
</dbReference>
<feature type="domain" description="ThuA-like" evidence="1">
    <location>
        <begin position="4"/>
        <end position="220"/>
    </location>
</feature>
<organism evidence="2 3">
    <name type="scientific">Kaistia soli DSM 19436</name>
    <dbReference type="NCBI Taxonomy" id="1122133"/>
    <lineage>
        <taxon>Bacteria</taxon>
        <taxon>Pseudomonadati</taxon>
        <taxon>Pseudomonadota</taxon>
        <taxon>Alphaproteobacteria</taxon>
        <taxon>Hyphomicrobiales</taxon>
        <taxon>Kaistiaceae</taxon>
        <taxon>Kaistia</taxon>
    </lineage>
</organism>